<accession>A0A2V3ILB1</accession>
<dbReference type="FunFam" id="3.40.640.10:FF:000004">
    <property type="entry name" value="Acetylornithine aminotransferase"/>
    <property type="match status" value="1"/>
</dbReference>
<dbReference type="InterPro" id="IPR050103">
    <property type="entry name" value="Class-III_PLP-dep_AT"/>
</dbReference>
<evidence type="ECO:0000256" key="3">
    <source>
        <dbReference type="ARBA" id="ARBA00005024"/>
    </source>
</evidence>
<dbReference type="InterPro" id="IPR015422">
    <property type="entry name" value="PyrdxlP-dep_Trfase_small"/>
</dbReference>
<evidence type="ECO:0000313" key="12">
    <source>
        <dbReference type="Proteomes" id="UP000247409"/>
    </source>
</evidence>
<dbReference type="GO" id="GO:0042802">
    <property type="term" value="F:identical protein binding"/>
    <property type="evidence" value="ECO:0007669"/>
    <property type="project" value="TreeGrafter"/>
</dbReference>
<dbReference type="InterPro" id="IPR015421">
    <property type="entry name" value="PyrdxlP-dep_Trfase_major"/>
</dbReference>
<dbReference type="UniPathway" id="UPA00068">
    <property type="reaction ID" value="UER00109"/>
</dbReference>
<dbReference type="GO" id="GO:0006526">
    <property type="term" value="P:L-arginine biosynthetic process"/>
    <property type="evidence" value="ECO:0007669"/>
    <property type="project" value="UniProtKB-UniPathway"/>
</dbReference>
<keyword evidence="12" id="KW-1185">Reference proteome</keyword>
<dbReference type="InterPro" id="IPR005814">
    <property type="entry name" value="Aminotrans_3"/>
</dbReference>
<proteinExistence type="inferred from homology"/>
<dbReference type="Gene3D" id="3.40.640.10">
    <property type="entry name" value="Type I PLP-dependent aspartate aminotransferase-like (Major domain)"/>
    <property type="match status" value="1"/>
</dbReference>
<dbReference type="GO" id="GO:0003992">
    <property type="term" value="F:N2-acetyl-L-ornithine:2-oxoglutarate 5-aminotransferase activity"/>
    <property type="evidence" value="ECO:0007669"/>
    <property type="project" value="UniProtKB-EC"/>
</dbReference>
<organism evidence="11 12">
    <name type="scientific">Gracilariopsis chorda</name>
    <dbReference type="NCBI Taxonomy" id="448386"/>
    <lineage>
        <taxon>Eukaryota</taxon>
        <taxon>Rhodophyta</taxon>
        <taxon>Florideophyceae</taxon>
        <taxon>Rhodymeniophycidae</taxon>
        <taxon>Gracilariales</taxon>
        <taxon>Gracilariaceae</taxon>
        <taxon>Gracilariopsis</taxon>
    </lineage>
</organism>
<dbReference type="PANTHER" id="PTHR11986:SF79">
    <property type="entry name" value="ACETYLORNITHINE AMINOTRANSFERASE, MITOCHONDRIAL"/>
    <property type="match status" value="1"/>
</dbReference>
<dbReference type="Proteomes" id="UP000247409">
    <property type="component" value="Unassembled WGS sequence"/>
</dbReference>
<dbReference type="PROSITE" id="PS00600">
    <property type="entry name" value="AA_TRANSFER_CLASS_3"/>
    <property type="match status" value="1"/>
</dbReference>
<dbReference type="NCBIfam" id="TIGR00707">
    <property type="entry name" value="argD"/>
    <property type="match status" value="1"/>
</dbReference>
<sequence>MALAFSLSTPLAARPFLVSGASSPFAPRQPSPRSAAIRAPVKAVAAQPQQSPAPPDLDSVVMNTYARYAVAMSHGNGAELFDTRGKRYLDCVAGIATCTLGHAHPALIKAVTNQMSRVNHVSNLYYIPEQAALAAWLVSNSPADKVFFCNSGGEANEAAIKLARKYWHIRHGSDPTNIPVIITAHQSFHGRTLATLTATGQPKYHRNWWPLVPGFQYVTYNDAAELKQLADSIGDNLAAILMEACQGEGGIHPASKQFFATARQICDDTGALLMCDEVQVGVGRTGKLWGFDHTGVQPDVFTLAKGLGGGVPIGAMCCTAKCDVFEPGDHASTFGGNPLATAAGLAVANQLDSGVLQNAEQRGAQLMTGLQNLARKFSSVVKEVRGLGLILGVELQGIAASDVVAKAMDRGLLLVPAGKHVVRFVPPLVISHQQVESVLSIFETVLSDVAA</sequence>
<comment type="caution">
    <text evidence="11">The sequence shown here is derived from an EMBL/GenBank/DDBJ whole genome shotgun (WGS) entry which is preliminary data.</text>
</comment>
<dbReference type="InterPro" id="IPR004636">
    <property type="entry name" value="AcOrn/SuccOrn_fam"/>
</dbReference>
<comment type="cofactor">
    <cofactor evidence="1">
        <name>pyridoxal 5'-phosphate</name>
        <dbReference type="ChEBI" id="CHEBI:597326"/>
    </cofactor>
</comment>
<comment type="subcellular location">
    <subcellularLocation>
        <location evidence="2">Mitochondrion</location>
    </subcellularLocation>
</comment>
<reference evidence="11 12" key="1">
    <citation type="journal article" date="2018" name="Mol. Biol. Evol.">
        <title>Analysis of the draft genome of the red seaweed Gracilariopsis chorda provides insights into genome size evolution in Rhodophyta.</title>
        <authorList>
            <person name="Lee J."/>
            <person name="Yang E.C."/>
            <person name="Graf L."/>
            <person name="Yang J.H."/>
            <person name="Qiu H."/>
            <person name="Zel Zion U."/>
            <person name="Chan C.X."/>
            <person name="Stephens T.G."/>
            <person name="Weber A.P.M."/>
            <person name="Boo G.H."/>
            <person name="Boo S.M."/>
            <person name="Kim K.M."/>
            <person name="Shin Y."/>
            <person name="Jung M."/>
            <person name="Lee S.J."/>
            <person name="Yim H.S."/>
            <person name="Lee J.H."/>
            <person name="Bhattacharya D."/>
            <person name="Yoon H.S."/>
        </authorList>
    </citation>
    <scope>NUCLEOTIDE SEQUENCE [LARGE SCALE GENOMIC DNA]</scope>
    <source>
        <strain evidence="11 12">SKKU-2015</strain>
        <tissue evidence="11">Whole body</tissue>
    </source>
</reference>
<dbReference type="STRING" id="448386.A0A2V3ILB1"/>
<dbReference type="PIRSF" id="PIRSF000521">
    <property type="entry name" value="Transaminase_4ab_Lys_Orn"/>
    <property type="match status" value="1"/>
</dbReference>
<evidence type="ECO:0000256" key="8">
    <source>
        <dbReference type="ARBA" id="ARBA00022679"/>
    </source>
</evidence>
<dbReference type="GO" id="GO:0030170">
    <property type="term" value="F:pyridoxal phosphate binding"/>
    <property type="evidence" value="ECO:0007669"/>
    <property type="project" value="InterPro"/>
</dbReference>
<dbReference type="AlphaFoldDB" id="A0A2V3ILB1"/>
<gene>
    <name evidence="11" type="ORF">BWQ96_08372</name>
</gene>
<evidence type="ECO:0000256" key="9">
    <source>
        <dbReference type="ARBA" id="ARBA00022898"/>
    </source>
</evidence>
<dbReference type="InterPro" id="IPR015424">
    <property type="entry name" value="PyrdxlP-dep_Trfase"/>
</dbReference>
<evidence type="ECO:0000256" key="1">
    <source>
        <dbReference type="ARBA" id="ARBA00001933"/>
    </source>
</evidence>
<keyword evidence="7" id="KW-0028">Amino-acid biosynthesis</keyword>
<evidence type="ECO:0000313" key="11">
    <source>
        <dbReference type="EMBL" id="PXF41920.1"/>
    </source>
</evidence>
<name>A0A2V3ILB1_9FLOR</name>
<dbReference type="GO" id="GO:0005739">
    <property type="term" value="C:mitochondrion"/>
    <property type="evidence" value="ECO:0007669"/>
    <property type="project" value="UniProtKB-SubCell"/>
</dbReference>
<dbReference type="Gene3D" id="3.90.1150.10">
    <property type="entry name" value="Aspartate Aminotransferase, domain 1"/>
    <property type="match status" value="1"/>
</dbReference>
<evidence type="ECO:0000256" key="2">
    <source>
        <dbReference type="ARBA" id="ARBA00004173"/>
    </source>
</evidence>
<dbReference type="Pfam" id="PF00202">
    <property type="entry name" value="Aminotran_3"/>
    <property type="match status" value="1"/>
</dbReference>
<dbReference type="NCBIfam" id="NF002325">
    <property type="entry name" value="PRK01278.1"/>
    <property type="match status" value="1"/>
</dbReference>
<dbReference type="OrthoDB" id="425114at2759"/>
<keyword evidence="9 10" id="KW-0663">Pyridoxal phosphate</keyword>
<dbReference type="CDD" id="cd00610">
    <property type="entry name" value="OAT_like"/>
    <property type="match status" value="1"/>
</dbReference>
<keyword evidence="8 11" id="KW-0808">Transferase</keyword>
<evidence type="ECO:0000256" key="4">
    <source>
        <dbReference type="ARBA" id="ARBA00008954"/>
    </source>
</evidence>
<dbReference type="HAMAP" id="MF_01107">
    <property type="entry name" value="ArgD_aminotrans_3"/>
    <property type="match status" value="1"/>
</dbReference>
<evidence type="ECO:0000256" key="10">
    <source>
        <dbReference type="RuleBase" id="RU003560"/>
    </source>
</evidence>
<evidence type="ECO:0000256" key="5">
    <source>
        <dbReference type="ARBA" id="ARBA00012919"/>
    </source>
</evidence>
<comment type="similarity">
    <text evidence="4 10">Belongs to the class-III pyridoxal-phosphate-dependent aminotransferase family.</text>
</comment>
<dbReference type="SUPFAM" id="SSF53383">
    <property type="entry name" value="PLP-dependent transferases"/>
    <property type="match status" value="1"/>
</dbReference>
<protein>
    <recommendedName>
        <fullName evidence="5">acetylornithine transaminase</fullName>
        <ecNumber evidence="5">2.6.1.11</ecNumber>
    </recommendedName>
</protein>
<dbReference type="InterPro" id="IPR049704">
    <property type="entry name" value="Aminotrans_3_PPA_site"/>
</dbReference>
<dbReference type="EC" id="2.6.1.11" evidence="5"/>
<evidence type="ECO:0000256" key="7">
    <source>
        <dbReference type="ARBA" id="ARBA00022605"/>
    </source>
</evidence>
<dbReference type="PANTHER" id="PTHR11986">
    <property type="entry name" value="AMINOTRANSFERASE CLASS III"/>
    <property type="match status" value="1"/>
</dbReference>
<comment type="pathway">
    <text evidence="3">Amino-acid biosynthesis; L-arginine biosynthesis; N(2)-acetyl-L-ornithine from L-glutamate: step 4/4.</text>
</comment>
<keyword evidence="6 11" id="KW-0032">Aminotransferase</keyword>
<dbReference type="EMBL" id="NBIV01000185">
    <property type="protein sequence ID" value="PXF41920.1"/>
    <property type="molecule type" value="Genomic_DNA"/>
</dbReference>
<evidence type="ECO:0000256" key="6">
    <source>
        <dbReference type="ARBA" id="ARBA00022576"/>
    </source>
</evidence>